<proteinExistence type="predicted"/>
<name>A0A1A8INL5_NOTKU</name>
<protein>
    <submittedName>
        <fullName evidence="1">Uncharacterized protein</fullName>
    </submittedName>
</protein>
<reference evidence="1" key="1">
    <citation type="submission" date="2016-05" db="EMBL/GenBank/DDBJ databases">
        <authorList>
            <person name="Lavstsen T."/>
            <person name="Jespersen J.S."/>
        </authorList>
    </citation>
    <scope>NUCLEOTIDE SEQUENCE</scope>
    <source>
        <tissue evidence="1">Brain</tissue>
    </source>
</reference>
<accession>A0A1A8INL5</accession>
<sequence length="68" mass="7454">KHQYASPLSGWVRYSKSLTLIKPDDLLPPLASHDGGSSCLIYNKPSSRPKDLVQWSSTVTVGDIEAEL</sequence>
<reference evidence="1" key="2">
    <citation type="submission" date="2016-06" db="EMBL/GenBank/DDBJ databases">
        <title>The genome of a short-lived fish provides insights into sex chromosome evolution and the genetic control of aging.</title>
        <authorList>
            <person name="Reichwald K."/>
            <person name="Felder M."/>
            <person name="Petzold A."/>
            <person name="Koch P."/>
            <person name="Groth M."/>
            <person name="Platzer M."/>
        </authorList>
    </citation>
    <scope>NUCLEOTIDE SEQUENCE</scope>
    <source>
        <tissue evidence="1">Brain</tissue>
    </source>
</reference>
<evidence type="ECO:0000313" key="1">
    <source>
        <dbReference type="EMBL" id="SBQ98858.1"/>
    </source>
</evidence>
<feature type="non-terminal residue" evidence="1">
    <location>
        <position position="1"/>
    </location>
</feature>
<gene>
    <name evidence="1" type="primary">Nfu_g_1_018616</name>
</gene>
<organism evidence="1">
    <name type="scientific">Nothobranchius kuhntae</name>
    <name type="common">Beira killifish</name>
    <dbReference type="NCBI Taxonomy" id="321403"/>
    <lineage>
        <taxon>Eukaryota</taxon>
        <taxon>Metazoa</taxon>
        <taxon>Chordata</taxon>
        <taxon>Craniata</taxon>
        <taxon>Vertebrata</taxon>
        <taxon>Euteleostomi</taxon>
        <taxon>Actinopterygii</taxon>
        <taxon>Neopterygii</taxon>
        <taxon>Teleostei</taxon>
        <taxon>Neoteleostei</taxon>
        <taxon>Acanthomorphata</taxon>
        <taxon>Ovalentaria</taxon>
        <taxon>Atherinomorphae</taxon>
        <taxon>Cyprinodontiformes</taxon>
        <taxon>Nothobranchiidae</taxon>
        <taxon>Nothobranchius</taxon>
    </lineage>
</organism>
<dbReference type="EMBL" id="HAED01012464">
    <property type="protein sequence ID" value="SBQ98858.1"/>
    <property type="molecule type" value="Transcribed_RNA"/>
</dbReference>
<dbReference type="AlphaFoldDB" id="A0A1A8INL5"/>